<dbReference type="Pfam" id="PF24620">
    <property type="entry name" value="DUF7625"/>
    <property type="match status" value="1"/>
</dbReference>
<comment type="caution">
    <text evidence="4">The sequence shown here is derived from an EMBL/GenBank/DDBJ whole genome shotgun (WGS) entry which is preliminary data.</text>
</comment>
<organism evidence="4 5">
    <name type="scientific">Musa balbisiana</name>
    <name type="common">Banana</name>
    <dbReference type="NCBI Taxonomy" id="52838"/>
    <lineage>
        <taxon>Eukaryota</taxon>
        <taxon>Viridiplantae</taxon>
        <taxon>Streptophyta</taxon>
        <taxon>Embryophyta</taxon>
        <taxon>Tracheophyta</taxon>
        <taxon>Spermatophyta</taxon>
        <taxon>Magnoliopsida</taxon>
        <taxon>Liliopsida</taxon>
        <taxon>Zingiberales</taxon>
        <taxon>Musaceae</taxon>
        <taxon>Musa</taxon>
    </lineage>
</organism>
<proteinExistence type="predicted"/>
<evidence type="ECO:0000256" key="1">
    <source>
        <dbReference type="SAM" id="MobiDB-lite"/>
    </source>
</evidence>
<dbReference type="Proteomes" id="UP000317650">
    <property type="component" value="Chromosome 8"/>
</dbReference>
<dbReference type="STRING" id="52838.A0A4V4H8U3"/>
<dbReference type="PANTHER" id="PTHR14379:SF3">
    <property type="entry name" value="MEIOSIS REGULATOR AND MRNA STABILITY FACTOR 1"/>
    <property type="match status" value="1"/>
</dbReference>
<evidence type="ECO:0000259" key="2">
    <source>
        <dbReference type="Pfam" id="PF01936"/>
    </source>
</evidence>
<feature type="compositionally biased region" description="Polar residues" evidence="1">
    <location>
        <begin position="227"/>
        <end position="244"/>
    </location>
</feature>
<gene>
    <name evidence="4" type="ORF">C4D60_Mb08t10230</name>
</gene>
<dbReference type="CDD" id="cd10910">
    <property type="entry name" value="PIN_limkain_b1_N_like"/>
    <property type="match status" value="1"/>
</dbReference>
<dbReference type="EMBL" id="PYDT01000002">
    <property type="protein sequence ID" value="THU69045.1"/>
    <property type="molecule type" value="Genomic_DNA"/>
</dbReference>
<reference evidence="4 5" key="1">
    <citation type="journal article" date="2019" name="Nat. Plants">
        <title>Genome sequencing of Musa balbisiana reveals subgenome evolution and function divergence in polyploid bananas.</title>
        <authorList>
            <person name="Yao X."/>
        </authorList>
    </citation>
    <scope>NUCLEOTIDE SEQUENCE [LARGE SCALE GENOMIC DNA]</scope>
    <source>
        <strain evidence="5">cv. DH-PKW</strain>
        <tissue evidence="4">Leaves</tissue>
    </source>
</reference>
<dbReference type="GO" id="GO:0010468">
    <property type="term" value="P:regulation of gene expression"/>
    <property type="evidence" value="ECO:0007669"/>
    <property type="project" value="InterPro"/>
</dbReference>
<feature type="compositionally biased region" description="Polar residues" evidence="1">
    <location>
        <begin position="410"/>
        <end position="419"/>
    </location>
</feature>
<accession>A0A4V4H8U3</accession>
<feature type="compositionally biased region" description="Polar residues" evidence="1">
    <location>
        <begin position="171"/>
        <end position="213"/>
    </location>
</feature>
<dbReference type="Pfam" id="PF01936">
    <property type="entry name" value="NYN"/>
    <property type="match status" value="1"/>
</dbReference>
<dbReference type="PANTHER" id="PTHR14379">
    <property type="entry name" value="LIMKAIN B LKAP"/>
    <property type="match status" value="1"/>
</dbReference>
<feature type="domain" description="NYN" evidence="2">
    <location>
        <begin position="10"/>
        <end position="147"/>
    </location>
</feature>
<feature type="domain" description="DUF7625" evidence="3">
    <location>
        <begin position="504"/>
        <end position="575"/>
    </location>
</feature>
<feature type="compositionally biased region" description="Pro residues" evidence="1">
    <location>
        <begin position="365"/>
        <end position="380"/>
    </location>
</feature>
<feature type="region of interest" description="Disordered" evidence="1">
    <location>
        <begin position="327"/>
        <end position="463"/>
    </location>
</feature>
<feature type="compositionally biased region" description="Polar residues" evidence="1">
    <location>
        <begin position="382"/>
        <end position="395"/>
    </location>
</feature>
<evidence type="ECO:0000313" key="5">
    <source>
        <dbReference type="Proteomes" id="UP000317650"/>
    </source>
</evidence>
<keyword evidence="5" id="KW-1185">Reference proteome</keyword>
<dbReference type="InterPro" id="IPR056042">
    <property type="entry name" value="DUF7625"/>
</dbReference>
<dbReference type="GO" id="GO:0004540">
    <property type="term" value="F:RNA nuclease activity"/>
    <property type="evidence" value="ECO:0007669"/>
    <property type="project" value="InterPro"/>
</dbReference>
<dbReference type="GO" id="GO:0005777">
    <property type="term" value="C:peroxisome"/>
    <property type="evidence" value="ECO:0007669"/>
    <property type="project" value="InterPro"/>
</dbReference>
<sequence length="649" mass="70967">MADGEYAAAKTSVWWDIENCQVPRACDPHLIAQNISSALAAVGYRGPVSISAFGDTSNITPTVQQALSSTGIALNHVPSGIKDASDKKILVDMLFWALDNPPPANYLLISGDRDFSNALHQLRLRRYNILLAQPPNVSQALVAAANSVWNWKVLVAGGKPMHESPYANKSAGGTSPSKETFNGSTTDNVQMTQSTGSSASAHLGNQKTCSNGKYDNRYKGKHKRCPNPSQANNATATTISSSEFKQPPPVSHGFLTDTNVLQFNNCMKNPDQMSTSMISSMKAQENSHLNHTSNFFPQSSPQKPPCEATYFRQSETMVFNESSHEFLQGNQSKSPNGPMVDYAPPHSDPPMKDGKDFYNNHKPHWPPPLRPSDLLPPHPNFQPGNLTSPNSQNHNFYAIPNGPSAPPFTSPQSWTTGPTFPSVPPVNLPEISRVSISDDPSGGQNNGSYSKKNSMPNISVPEHNGLQKSQTMYQEHMHRPVVTHAMDSNMSKDGLQGNPGSLVPQIAVKNILRALHILKADKMVPNETNIADCIRYGEMNVQNFDIKMALNYALEHQLVVMHKLGGNLPLYQAAIVLRNSCLNHLVLGEILQILHVIINVKKWITPHSSGWQPLSFHLPDADKNTGTGAAPIIRSTIASTLLRKPITRF</sequence>
<dbReference type="Gene3D" id="3.40.50.1010">
    <property type="entry name" value="5'-nuclease"/>
    <property type="match status" value="1"/>
</dbReference>
<name>A0A4V4H8U3_MUSBA</name>
<feature type="compositionally biased region" description="Basic and acidic residues" evidence="1">
    <location>
        <begin position="349"/>
        <end position="359"/>
    </location>
</feature>
<dbReference type="InterPro" id="IPR024768">
    <property type="entry name" value="Marf1"/>
</dbReference>
<feature type="compositionally biased region" description="Polar residues" evidence="1">
    <location>
        <begin position="442"/>
        <end position="457"/>
    </location>
</feature>
<dbReference type="AlphaFoldDB" id="A0A4V4H8U3"/>
<protein>
    <submittedName>
        <fullName evidence="4">Uncharacterized protein</fullName>
    </submittedName>
</protein>
<feature type="region of interest" description="Disordered" evidence="1">
    <location>
        <begin position="162"/>
        <end position="248"/>
    </location>
</feature>
<dbReference type="InterPro" id="IPR021139">
    <property type="entry name" value="NYN"/>
</dbReference>
<evidence type="ECO:0000313" key="4">
    <source>
        <dbReference type="EMBL" id="THU69045.1"/>
    </source>
</evidence>
<evidence type="ECO:0000259" key="3">
    <source>
        <dbReference type="Pfam" id="PF24620"/>
    </source>
</evidence>